<feature type="compositionally biased region" description="Polar residues" evidence="2">
    <location>
        <begin position="1064"/>
        <end position="1082"/>
    </location>
</feature>
<feature type="compositionally biased region" description="Basic and acidic residues" evidence="2">
    <location>
        <begin position="1013"/>
        <end position="1028"/>
    </location>
</feature>
<feature type="region of interest" description="Disordered" evidence="2">
    <location>
        <begin position="1118"/>
        <end position="1214"/>
    </location>
</feature>
<comment type="caution">
    <text evidence="5">The sequence shown here is derived from an EMBL/GenBank/DDBJ whole genome shotgun (WGS) entry which is preliminary data.</text>
</comment>
<feature type="compositionally biased region" description="Basic residues" evidence="2">
    <location>
        <begin position="1271"/>
        <end position="1282"/>
    </location>
</feature>
<feature type="compositionally biased region" description="Basic and acidic residues" evidence="2">
    <location>
        <begin position="1142"/>
        <end position="1155"/>
    </location>
</feature>
<feature type="domain" description="RRP12 HEAT" evidence="3">
    <location>
        <begin position="343"/>
        <end position="649"/>
    </location>
</feature>
<evidence type="ECO:0000313" key="6">
    <source>
        <dbReference type="Proteomes" id="UP001345219"/>
    </source>
</evidence>
<name>A0AAN7H1X2_9MYRT</name>
<dbReference type="InterPro" id="IPR012978">
    <property type="entry name" value="HEAT_RRP12"/>
</dbReference>
<feature type="domain" description="RRP12 N-terminal HEAT" evidence="4">
    <location>
        <begin position="9"/>
        <end position="278"/>
    </location>
</feature>
<dbReference type="PANTHER" id="PTHR48445:SF1">
    <property type="entry name" value="OS02G0782100 PROTEIN"/>
    <property type="match status" value="1"/>
</dbReference>
<reference evidence="5 6" key="1">
    <citation type="journal article" date="2023" name="Hortic Res">
        <title>Pangenome of water caltrop reveals structural variations and asymmetric subgenome divergence after allopolyploidization.</title>
        <authorList>
            <person name="Zhang X."/>
            <person name="Chen Y."/>
            <person name="Wang L."/>
            <person name="Yuan Y."/>
            <person name="Fang M."/>
            <person name="Shi L."/>
            <person name="Lu R."/>
            <person name="Comes H.P."/>
            <person name="Ma Y."/>
            <person name="Chen Y."/>
            <person name="Huang G."/>
            <person name="Zhou Y."/>
            <person name="Zheng Z."/>
            <person name="Qiu Y."/>
        </authorList>
    </citation>
    <scope>NUCLEOTIDE SEQUENCE [LARGE SCALE GENOMIC DNA]</scope>
    <source>
        <tissue evidence="5">Roots</tissue>
    </source>
</reference>
<feature type="region of interest" description="Disordered" evidence="2">
    <location>
        <begin position="1008"/>
        <end position="1036"/>
    </location>
</feature>
<sequence>MEVVEFHPPEPTGDNSDFCEAILARFGNSLDENNRSLCVVIGTMSQELMDQNLPRTPIAYFGATCSSLDRLLSSSTPDYQVASSLLISLSFLLPSVSPALLNKKLEFLSEILIKALSCDSLSTPAVVSGLKCISHLIIAGSDGNWDTISQMYGVLLRLTTDSRQKVRRQSDLSLRDVLQNLRGKSSLTPASQGITTMFQKFLLLAGGSKADAAEVSGGAHDVLHILDTLKECLPHMLLTCTNTVLKNFKTLLELRKPVVTRRVTDILSMVCLCPTSQVPPEGLLDLLCFLAHSVSSEETSVDAMTFTARLLDSGCKKVHSLNRQACVIKLPVMVNAFRDIMGSEHEEAIFAATEAFKNVIIDCIDDKLINQGVDQMRMNTGAGGSKSGPTIIEKICATVESLLDYQFSAVWDMALQVVSTTFDKLGSQSAYLMRGSLKSLTDLQRLSDEDFPYKKQLHECVGSALVSMGVETFLSLLPLNLESDDLSEVNVWLFPILKQHTVGAYLSYFRDSVLGTIRLIRQKAQKLELEGHIYSSRNADAIIYSLWSLLPSFCNYARDTAEVFDDLKTVLCTTMDEEPDLRVIICSSLQLLIEQNKSVLDGNDPSSAEFSFSRKRAIAHYSLQVAADNMDVLKSSVRDFFPVMSRIFLKSQKDDGGFLQSTIGAFSSIADKQGVTWLFKSTMKKVLKFTEESARRRNSENSSIMQTNGSSKDNSLSYARAKHIDLAVSLLPGLNQEEISVLFMAIQPVLKDKDEVLVQKKAYKALLTIMKNHEGFLMSNLEELLKFMVEVRSSCHFSARRHRLECLYFLIVSCSKDVSEGTKWESIAFLLADVVVALKDANKKSRNRAYDILIEIGHACGDEERGGRKENLLQLFNKIAANLTSGIPHMISAAVRGLTRLTYEFSDLISSSFALLPSTFHLSRVGKNREITKANLGLLKVLVAKSQSDGLQTHLGSVVTGLLNWQDDTRKHFKSKIKVLLEMLIKKCGIDAVRAVMPEEHMKLLTNVRKIKERRERKTTSNSEESKSLHSKATTSRLSRWNHTNIFSEEDDSEVNGTDYMDTETITGRGSKASSVLRSNGPASLRSKRLRKEAKSLPEDLLDQLEDEPLDLLDRGKTRSSLKSASQLKRKADSDEEMEIDTEGRLIIREGEDRPRKRASSPSEPDMKSEAAFSHGSIGSSRKGQQKKRKTSDAGWAYTGSEYASKKAKGDLKRKDKLEPYAYWPLDRKMMSRRPEHRAKARRGMATVVKMTKMLEGKSASGVLRSSQMKRSSKKGSKKKAK</sequence>
<dbReference type="InterPro" id="IPR016024">
    <property type="entry name" value="ARM-type_fold"/>
</dbReference>
<evidence type="ECO:0008006" key="7">
    <source>
        <dbReference type="Google" id="ProtNLM"/>
    </source>
</evidence>
<gene>
    <name evidence="5" type="ORF">SAY87_025884</name>
</gene>
<keyword evidence="6" id="KW-1185">Reference proteome</keyword>
<feature type="region of interest" description="Disordered" evidence="2">
    <location>
        <begin position="1254"/>
        <end position="1282"/>
    </location>
</feature>
<comment type="similarity">
    <text evidence="1">Belongs to the RRP12 family.</text>
</comment>
<dbReference type="Pfam" id="PF25772">
    <property type="entry name" value="HEAT_RRP12_N"/>
    <property type="match status" value="1"/>
</dbReference>
<evidence type="ECO:0000259" key="3">
    <source>
        <dbReference type="Pfam" id="PF08161"/>
    </source>
</evidence>
<feature type="region of interest" description="Disordered" evidence="2">
    <location>
        <begin position="1049"/>
        <end position="1092"/>
    </location>
</feature>
<evidence type="ECO:0000313" key="5">
    <source>
        <dbReference type="EMBL" id="KAK4746847.1"/>
    </source>
</evidence>
<dbReference type="Proteomes" id="UP001345219">
    <property type="component" value="Chromosome 20"/>
</dbReference>
<dbReference type="SUPFAM" id="SSF48371">
    <property type="entry name" value="ARM repeat"/>
    <property type="match status" value="1"/>
</dbReference>
<evidence type="ECO:0000256" key="1">
    <source>
        <dbReference type="ARBA" id="ARBA00007690"/>
    </source>
</evidence>
<proteinExistence type="inferred from homology"/>
<feature type="compositionally biased region" description="Basic and acidic residues" evidence="2">
    <location>
        <begin position="1204"/>
        <end position="1214"/>
    </location>
</feature>
<dbReference type="EMBL" id="JAXIOK010000020">
    <property type="protein sequence ID" value="KAK4746847.1"/>
    <property type="molecule type" value="Genomic_DNA"/>
</dbReference>
<dbReference type="Pfam" id="PF08161">
    <property type="entry name" value="RRP12_HEAT"/>
    <property type="match status" value="1"/>
</dbReference>
<dbReference type="InterPro" id="IPR011989">
    <property type="entry name" value="ARM-like"/>
</dbReference>
<evidence type="ECO:0000256" key="2">
    <source>
        <dbReference type="SAM" id="MobiDB-lite"/>
    </source>
</evidence>
<accession>A0AAN7H1X2</accession>
<dbReference type="InterPro" id="IPR057860">
    <property type="entry name" value="HEAT_RRP12_N"/>
</dbReference>
<dbReference type="Gene3D" id="1.25.10.10">
    <property type="entry name" value="Leucine-rich Repeat Variant"/>
    <property type="match status" value="1"/>
</dbReference>
<protein>
    <recommendedName>
        <fullName evidence="7">RRP12-like protein</fullName>
    </recommendedName>
</protein>
<organism evidence="5 6">
    <name type="scientific">Trapa incisa</name>
    <dbReference type="NCBI Taxonomy" id="236973"/>
    <lineage>
        <taxon>Eukaryota</taxon>
        <taxon>Viridiplantae</taxon>
        <taxon>Streptophyta</taxon>
        <taxon>Embryophyta</taxon>
        <taxon>Tracheophyta</taxon>
        <taxon>Spermatophyta</taxon>
        <taxon>Magnoliopsida</taxon>
        <taxon>eudicotyledons</taxon>
        <taxon>Gunneridae</taxon>
        <taxon>Pentapetalae</taxon>
        <taxon>rosids</taxon>
        <taxon>malvids</taxon>
        <taxon>Myrtales</taxon>
        <taxon>Lythraceae</taxon>
        <taxon>Trapa</taxon>
    </lineage>
</organism>
<dbReference type="PANTHER" id="PTHR48445">
    <property type="entry name" value="OS02G0782100 PROTEIN"/>
    <property type="match status" value="1"/>
</dbReference>
<evidence type="ECO:0000259" key="4">
    <source>
        <dbReference type="Pfam" id="PF25772"/>
    </source>
</evidence>